<dbReference type="Proteomes" id="UP000278475">
    <property type="component" value="Unassembled WGS sequence"/>
</dbReference>
<dbReference type="InterPro" id="IPR014722">
    <property type="entry name" value="Rib_uL2_dom2"/>
</dbReference>
<comment type="caution">
    <text evidence="7">The sequence shown here is derived from an EMBL/GenBank/DDBJ whole genome shotgun (WGS) entry which is preliminary data.</text>
</comment>
<comment type="function">
    <text evidence="4">One of two assembly initiator proteins, it binds directly to the 5'-end of the 23S rRNA, where it nucleates assembly of the 50S subunit.</text>
</comment>
<dbReference type="InterPro" id="IPR041988">
    <property type="entry name" value="Ribosomal_uL24_KOW"/>
</dbReference>
<dbReference type="PANTHER" id="PTHR11143">
    <property type="entry name" value="60S RIBOSOMAL PROTEIN L26 FAMILY MEMBER"/>
    <property type="match status" value="1"/>
</dbReference>
<reference evidence="8 9" key="1">
    <citation type="submission" date="2018-06" db="EMBL/GenBank/DDBJ databases">
        <title>Extensive metabolic versatility and redundancy in microbially diverse, dynamic hydrothermal sediments.</title>
        <authorList>
            <person name="Dombrowski N."/>
            <person name="Teske A."/>
            <person name="Baker B.J."/>
        </authorList>
    </citation>
    <scope>NUCLEOTIDE SEQUENCE [LARGE SCALE GENOMIC DNA]</scope>
    <source>
        <strain evidence="7">B34_G17</strain>
        <strain evidence="6">B66_G16</strain>
    </source>
</reference>
<evidence type="ECO:0000313" key="8">
    <source>
        <dbReference type="Proteomes" id="UP000272051"/>
    </source>
</evidence>
<dbReference type="GO" id="GO:0006412">
    <property type="term" value="P:translation"/>
    <property type="evidence" value="ECO:0007669"/>
    <property type="project" value="UniProtKB-UniRule"/>
</dbReference>
<comment type="similarity">
    <text evidence="1 4">Belongs to the universal ribosomal protein uL24 family.</text>
</comment>
<sequence>MSSQPRKQRLRLYQAPIHVRRKNLSARLSDELRKEYGRKTIPIRKGDTVLVVRGDHVGHEGKVVEVDPEKGRIKIEGLTVTRADGTTRLIPVHASKVIITKLDLSDKWRKEKLESSKR</sequence>
<evidence type="ECO:0000256" key="2">
    <source>
        <dbReference type="ARBA" id="ARBA00022980"/>
    </source>
</evidence>
<dbReference type="GO" id="GO:0003735">
    <property type="term" value="F:structural constituent of ribosome"/>
    <property type="evidence" value="ECO:0007669"/>
    <property type="project" value="UniProtKB-UniRule"/>
</dbReference>
<dbReference type="EMBL" id="QMQV01000030">
    <property type="protein sequence ID" value="RLE49581.1"/>
    <property type="molecule type" value="Genomic_DNA"/>
</dbReference>
<name>A0A497EYS3_9CREN</name>
<dbReference type="FunFam" id="2.30.30.30:FF:000009">
    <property type="entry name" value="60S ribosomal protein L26"/>
    <property type="match status" value="1"/>
</dbReference>
<accession>A0A497EYS3</accession>
<keyword evidence="4" id="KW-0699">rRNA-binding</keyword>
<dbReference type="CDD" id="cd06089">
    <property type="entry name" value="KOW_RPL26"/>
    <property type="match status" value="1"/>
</dbReference>
<dbReference type="InterPro" id="IPR005824">
    <property type="entry name" value="KOW"/>
</dbReference>
<keyword evidence="2 4" id="KW-0689">Ribosomal protein</keyword>
<evidence type="ECO:0000313" key="6">
    <source>
        <dbReference type="EMBL" id="RLE49581.1"/>
    </source>
</evidence>
<dbReference type="InterPro" id="IPR005756">
    <property type="entry name" value="Ribosomal_uL24_euk/arc"/>
</dbReference>
<evidence type="ECO:0000256" key="3">
    <source>
        <dbReference type="ARBA" id="ARBA00023274"/>
    </source>
</evidence>
<dbReference type="AlphaFoldDB" id="A0A497EYS3"/>
<evidence type="ECO:0000313" key="7">
    <source>
        <dbReference type="EMBL" id="RLE52533.1"/>
    </source>
</evidence>
<dbReference type="HAMAP" id="MF_01326_A">
    <property type="entry name" value="Ribosomal_uL24_A"/>
    <property type="match status" value="1"/>
</dbReference>
<protein>
    <recommendedName>
        <fullName evidence="4">Large ribosomal subunit protein uL24</fullName>
    </recommendedName>
</protein>
<dbReference type="Gene3D" id="2.30.30.30">
    <property type="match status" value="1"/>
</dbReference>
<dbReference type="Pfam" id="PF16906">
    <property type="entry name" value="Ribosomal_L26"/>
    <property type="match status" value="1"/>
</dbReference>
<dbReference type="SUPFAM" id="SSF50104">
    <property type="entry name" value="Translation proteins SH3-like domain"/>
    <property type="match status" value="1"/>
</dbReference>
<evidence type="ECO:0000256" key="1">
    <source>
        <dbReference type="ARBA" id="ARBA00010618"/>
    </source>
</evidence>
<dbReference type="Proteomes" id="UP000272051">
    <property type="component" value="Unassembled WGS sequence"/>
</dbReference>
<dbReference type="GO" id="GO:0015934">
    <property type="term" value="C:large ribosomal subunit"/>
    <property type="evidence" value="ECO:0007669"/>
    <property type="project" value="UniProtKB-UniRule"/>
</dbReference>
<proteinExistence type="inferred from homology"/>
<comment type="function">
    <text evidence="4">Located at the polypeptide exit tunnel on the outside of the subunit.</text>
</comment>
<dbReference type="EMBL" id="QMQX01000049">
    <property type="protein sequence ID" value="RLE52533.1"/>
    <property type="molecule type" value="Genomic_DNA"/>
</dbReference>
<evidence type="ECO:0000256" key="4">
    <source>
        <dbReference type="HAMAP-Rule" id="MF_01326"/>
    </source>
</evidence>
<comment type="subunit">
    <text evidence="4">Part of the 50S ribosomal subunit.</text>
</comment>
<dbReference type="GO" id="GO:0019843">
    <property type="term" value="F:rRNA binding"/>
    <property type="evidence" value="ECO:0007669"/>
    <property type="project" value="UniProtKB-UniRule"/>
</dbReference>
<keyword evidence="3 4" id="KW-0687">Ribonucleoprotein</keyword>
<dbReference type="InterPro" id="IPR008991">
    <property type="entry name" value="Translation_prot_SH3-like_sf"/>
</dbReference>
<feature type="domain" description="KOW" evidence="5">
    <location>
        <begin position="42"/>
        <end position="69"/>
    </location>
</feature>
<gene>
    <name evidence="4" type="primary">rpl24</name>
    <name evidence="6" type="ORF">DRJ31_04505</name>
    <name evidence="7" type="ORF">DRJ33_03560</name>
</gene>
<dbReference type="SMART" id="SM00739">
    <property type="entry name" value="KOW"/>
    <property type="match status" value="1"/>
</dbReference>
<evidence type="ECO:0000259" key="5">
    <source>
        <dbReference type="SMART" id="SM00739"/>
    </source>
</evidence>
<evidence type="ECO:0000313" key="9">
    <source>
        <dbReference type="Proteomes" id="UP000278475"/>
    </source>
</evidence>
<organism evidence="7 8">
    <name type="scientific">Thermoproteota archaeon</name>
    <dbReference type="NCBI Taxonomy" id="2056631"/>
    <lineage>
        <taxon>Archaea</taxon>
        <taxon>Thermoproteota</taxon>
    </lineage>
</organism>
<keyword evidence="4" id="KW-0694">RNA-binding</keyword>
<dbReference type="NCBIfam" id="TIGR01080">
    <property type="entry name" value="rplX_A_E"/>
    <property type="match status" value="1"/>
</dbReference>
<dbReference type="Pfam" id="PF00467">
    <property type="entry name" value="KOW"/>
    <property type="match status" value="1"/>
</dbReference>